<reference evidence="6 7" key="1">
    <citation type="journal article" date="2023" name="Arcadia Sci">
        <title>De novo assembly of a long-read Amblyomma americanum tick genome.</title>
        <authorList>
            <person name="Chou S."/>
            <person name="Poskanzer K.E."/>
            <person name="Rollins M."/>
            <person name="Thuy-Boun P.S."/>
        </authorList>
    </citation>
    <scope>NUCLEOTIDE SEQUENCE [LARGE SCALE GENOMIC DNA]</scope>
    <source>
        <strain evidence="6">F_SG_1</strain>
        <tissue evidence="6">Salivary glands</tissue>
    </source>
</reference>
<keyword evidence="7" id="KW-1185">Reference proteome</keyword>
<proteinExistence type="predicted"/>
<comment type="subcellular location">
    <subcellularLocation>
        <location evidence="1">Cell projection</location>
        <location evidence="1">Cilium</location>
    </subcellularLocation>
</comment>
<evidence type="ECO:0000256" key="1">
    <source>
        <dbReference type="ARBA" id="ARBA00004138"/>
    </source>
</evidence>
<dbReference type="PANTHER" id="PTHR15722:SF2">
    <property type="entry name" value="INTRAFLAGELLAR TRANSPORT PROTEIN 172 HOMOLOG"/>
    <property type="match status" value="1"/>
</dbReference>
<name>A0AAQ4F2V0_AMBAM</name>
<dbReference type="GO" id="GO:0005930">
    <property type="term" value="C:axoneme"/>
    <property type="evidence" value="ECO:0007669"/>
    <property type="project" value="TreeGrafter"/>
</dbReference>
<keyword evidence="3" id="KW-0677">Repeat</keyword>
<keyword evidence="4" id="KW-0969">Cilium</keyword>
<evidence type="ECO:0000256" key="5">
    <source>
        <dbReference type="ARBA" id="ARBA00023273"/>
    </source>
</evidence>
<dbReference type="Proteomes" id="UP001321473">
    <property type="component" value="Unassembled WGS sequence"/>
</dbReference>
<dbReference type="EMBL" id="JARKHS020008138">
    <property type="protein sequence ID" value="KAK8781038.1"/>
    <property type="molecule type" value="Genomic_DNA"/>
</dbReference>
<keyword evidence="5" id="KW-0966">Cell projection</keyword>
<evidence type="ECO:0000256" key="4">
    <source>
        <dbReference type="ARBA" id="ARBA00023069"/>
    </source>
</evidence>
<dbReference type="GO" id="GO:0030992">
    <property type="term" value="C:intraciliary transport particle B"/>
    <property type="evidence" value="ECO:0007669"/>
    <property type="project" value="TreeGrafter"/>
</dbReference>
<evidence type="ECO:0000313" key="6">
    <source>
        <dbReference type="EMBL" id="KAK8781038.1"/>
    </source>
</evidence>
<evidence type="ECO:0000256" key="3">
    <source>
        <dbReference type="ARBA" id="ARBA00022737"/>
    </source>
</evidence>
<dbReference type="PANTHER" id="PTHR15722">
    <property type="entry name" value="IFT140/172-RELATED"/>
    <property type="match status" value="1"/>
</dbReference>
<keyword evidence="2" id="KW-0853">WD repeat</keyword>
<protein>
    <submittedName>
        <fullName evidence="6">Uncharacterized protein</fullName>
    </submittedName>
</protein>
<evidence type="ECO:0000256" key="2">
    <source>
        <dbReference type="ARBA" id="ARBA00022574"/>
    </source>
</evidence>
<dbReference type="AlphaFoldDB" id="A0AAQ4F2V0"/>
<dbReference type="GO" id="GO:0042073">
    <property type="term" value="P:intraciliary transport"/>
    <property type="evidence" value="ECO:0007669"/>
    <property type="project" value="TreeGrafter"/>
</dbReference>
<sequence>MSKRTVLRDRYAYRRVEEAGDNGAHVRSAVAYLESLELTEETETMWRTLGQMALEERLVAVAERSYAALGDLARARFLAHVIRLQEDAARATGQDGNDHYEVRARMAMLEKQFKLAENIYLEQVQPRRRISVSLHQRADKGNDVWDQVVRCTNADCDGTGYKYF</sequence>
<dbReference type="Gene3D" id="1.25.40.470">
    <property type="match status" value="1"/>
</dbReference>
<evidence type="ECO:0000313" key="7">
    <source>
        <dbReference type="Proteomes" id="UP001321473"/>
    </source>
</evidence>
<gene>
    <name evidence="6" type="ORF">V5799_017623</name>
</gene>
<comment type="caution">
    <text evidence="6">The sequence shown here is derived from an EMBL/GenBank/DDBJ whole genome shotgun (WGS) entry which is preliminary data.</text>
</comment>
<organism evidence="6 7">
    <name type="scientific">Amblyomma americanum</name>
    <name type="common">Lone star tick</name>
    <dbReference type="NCBI Taxonomy" id="6943"/>
    <lineage>
        <taxon>Eukaryota</taxon>
        <taxon>Metazoa</taxon>
        <taxon>Ecdysozoa</taxon>
        <taxon>Arthropoda</taxon>
        <taxon>Chelicerata</taxon>
        <taxon>Arachnida</taxon>
        <taxon>Acari</taxon>
        <taxon>Parasitiformes</taxon>
        <taxon>Ixodida</taxon>
        <taxon>Ixodoidea</taxon>
        <taxon>Ixodidae</taxon>
        <taxon>Amblyomminae</taxon>
        <taxon>Amblyomma</taxon>
    </lineage>
</organism>
<dbReference type="GO" id="GO:0036064">
    <property type="term" value="C:ciliary basal body"/>
    <property type="evidence" value="ECO:0007669"/>
    <property type="project" value="TreeGrafter"/>
</dbReference>
<accession>A0AAQ4F2V0</accession>